<gene>
    <name evidence="2" type="ORF">KP79_PYT24239</name>
</gene>
<accession>A0A210QR84</accession>
<sequence length="86" mass="9927">MVEVRRMAVNGIRKGNYIEQYSRRNNIKVMDVAKIEDEEEENRKDIDSWKGQYGSTAISGEVCTERFQEPSDQVKKRVTRDTEAGG</sequence>
<reference evidence="2 3" key="1">
    <citation type="journal article" date="2017" name="Nat. Ecol. Evol.">
        <title>Scallop genome provides insights into evolution of bilaterian karyotype and development.</title>
        <authorList>
            <person name="Wang S."/>
            <person name="Zhang J."/>
            <person name="Jiao W."/>
            <person name="Li J."/>
            <person name="Xun X."/>
            <person name="Sun Y."/>
            <person name="Guo X."/>
            <person name="Huan P."/>
            <person name="Dong B."/>
            <person name="Zhang L."/>
            <person name="Hu X."/>
            <person name="Sun X."/>
            <person name="Wang J."/>
            <person name="Zhao C."/>
            <person name="Wang Y."/>
            <person name="Wang D."/>
            <person name="Huang X."/>
            <person name="Wang R."/>
            <person name="Lv J."/>
            <person name="Li Y."/>
            <person name="Zhang Z."/>
            <person name="Liu B."/>
            <person name="Lu W."/>
            <person name="Hui Y."/>
            <person name="Liang J."/>
            <person name="Zhou Z."/>
            <person name="Hou R."/>
            <person name="Li X."/>
            <person name="Liu Y."/>
            <person name="Li H."/>
            <person name="Ning X."/>
            <person name="Lin Y."/>
            <person name="Zhao L."/>
            <person name="Xing Q."/>
            <person name="Dou J."/>
            <person name="Li Y."/>
            <person name="Mao J."/>
            <person name="Guo H."/>
            <person name="Dou H."/>
            <person name="Li T."/>
            <person name="Mu C."/>
            <person name="Jiang W."/>
            <person name="Fu Q."/>
            <person name="Fu X."/>
            <person name="Miao Y."/>
            <person name="Liu J."/>
            <person name="Yu Q."/>
            <person name="Li R."/>
            <person name="Liao H."/>
            <person name="Li X."/>
            <person name="Kong Y."/>
            <person name="Jiang Z."/>
            <person name="Chourrout D."/>
            <person name="Li R."/>
            <person name="Bao Z."/>
        </authorList>
    </citation>
    <scope>NUCLEOTIDE SEQUENCE [LARGE SCALE GENOMIC DNA]</scope>
    <source>
        <strain evidence="2 3">PY_sf001</strain>
    </source>
</reference>
<keyword evidence="3" id="KW-1185">Reference proteome</keyword>
<dbReference type="AlphaFoldDB" id="A0A210QR84"/>
<feature type="region of interest" description="Disordered" evidence="1">
    <location>
        <begin position="61"/>
        <end position="86"/>
    </location>
</feature>
<proteinExistence type="predicted"/>
<evidence type="ECO:0000313" key="3">
    <source>
        <dbReference type="Proteomes" id="UP000242188"/>
    </source>
</evidence>
<dbReference type="EMBL" id="NEDP02002300">
    <property type="protein sequence ID" value="OWF51266.1"/>
    <property type="molecule type" value="Genomic_DNA"/>
</dbReference>
<organism evidence="2 3">
    <name type="scientific">Mizuhopecten yessoensis</name>
    <name type="common">Japanese scallop</name>
    <name type="synonym">Patinopecten yessoensis</name>
    <dbReference type="NCBI Taxonomy" id="6573"/>
    <lineage>
        <taxon>Eukaryota</taxon>
        <taxon>Metazoa</taxon>
        <taxon>Spiralia</taxon>
        <taxon>Lophotrochozoa</taxon>
        <taxon>Mollusca</taxon>
        <taxon>Bivalvia</taxon>
        <taxon>Autobranchia</taxon>
        <taxon>Pteriomorphia</taxon>
        <taxon>Pectinida</taxon>
        <taxon>Pectinoidea</taxon>
        <taxon>Pectinidae</taxon>
        <taxon>Mizuhopecten</taxon>
    </lineage>
</organism>
<evidence type="ECO:0000256" key="1">
    <source>
        <dbReference type="SAM" id="MobiDB-lite"/>
    </source>
</evidence>
<comment type="caution">
    <text evidence="2">The sequence shown here is derived from an EMBL/GenBank/DDBJ whole genome shotgun (WGS) entry which is preliminary data.</text>
</comment>
<evidence type="ECO:0000313" key="2">
    <source>
        <dbReference type="EMBL" id="OWF51266.1"/>
    </source>
</evidence>
<name>A0A210QR84_MIZYE</name>
<feature type="compositionally biased region" description="Basic and acidic residues" evidence="1">
    <location>
        <begin position="63"/>
        <end position="86"/>
    </location>
</feature>
<dbReference type="Proteomes" id="UP000242188">
    <property type="component" value="Unassembled WGS sequence"/>
</dbReference>
<protein>
    <submittedName>
        <fullName evidence="2">Uncharacterized protein</fullName>
    </submittedName>
</protein>